<dbReference type="NCBIfam" id="NF047360">
    <property type="entry name" value="tail_chap_PVL"/>
    <property type="match status" value="1"/>
</dbReference>
<gene>
    <name evidence="1" type="ORF">SAMEA3375112_01986</name>
</gene>
<sequence>MEIKLTINEEEKIFKAPPIPLRKLDKVFTLTDKIEDGLNSTELFRELLDFTVDIYGEQFSKDELLDGFYPAGDFINKALEDLSKVSGGFEEKVKN</sequence>
<dbReference type="RefSeq" id="WP_074104861.1">
    <property type="nucleotide sequence ID" value="NZ_CAAJVA010000025.1"/>
</dbReference>
<proteinExistence type="predicted"/>
<dbReference type="Pfam" id="PF23857">
    <property type="entry name" value="Phage_TAC_19"/>
    <property type="match status" value="1"/>
</dbReference>
<dbReference type="Proteomes" id="UP000189137">
    <property type="component" value="Unassembled WGS sequence"/>
</dbReference>
<evidence type="ECO:0000313" key="2">
    <source>
        <dbReference type="Proteomes" id="UP000189137"/>
    </source>
</evidence>
<evidence type="ECO:0000313" key="1">
    <source>
        <dbReference type="EMBL" id="SJS39944.1"/>
    </source>
</evidence>
<dbReference type="EMBL" id="FUPS01000006">
    <property type="protein sequence ID" value="SJS39944.1"/>
    <property type="molecule type" value="Genomic_DNA"/>
</dbReference>
<evidence type="ECO:0008006" key="3">
    <source>
        <dbReference type="Google" id="ProtNLM"/>
    </source>
</evidence>
<accession>A0A9X8RJ23</accession>
<dbReference type="InterPro" id="IPR057006">
    <property type="entry name" value="Phage_TAC_19"/>
</dbReference>
<reference evidence="1 2" key="1">
    <citation type="submission" date="2017-02" db="EMBL/GenBank/DDBJ databases">
        <authorList>
            <consortium name="Pathogen Informatics"/>
        </authorList>
    </citation>
    <scope>NUCLEOTIDE SEQUENCE [LARGE SCALE GENOMIC DNA]</scope>
    <source>
        <strain evidence="1 2">VRECD0157</strain>
    </source>
</reference>
<organism evidence="1 2">
    <name type="scientific">Clostridioides difficile</name>
    <name type="common">Peptoclostridium difficile</name>
    <dbReference type="NCBI Taxonomy" id="1496"/>
    <lineage>
        <taxon>Bacteria</taxon>
        <taxon>Bacillati</taxon>
        <taxon>Bacillota</taxon>
        <taxon>Clostridia</taxon>
        <taxon>Peptostreptococcales</taxon>
        <taxon>Peptostreptococcaceae</taxon>
        <taxon>Clostridioides</taxon>
    </lineage>
</organism>
<comment type="caution">
    <text evidence="1">The sequence shown here is derived from an EMBL/GenBank/DDBJ whole genome shotgun (WGS) entry which is preliminary data.</text>
</comment>
<dbReference type="AlphaFoldDB" id="A0A9X8RJ23"/>
<name>A0A9X8RJ23_CLODI</name>
<protein>
    <recommendedName>
        <fullName evidence="3">Phage protein</fullName>
    </recommendedName>
</protein>